<organism evidence="1 2">
    <name type="scientific">Halteria grandinella</name>
    <dbReference type="NCBI Taxonomy" id="5974"/>
    <lineage>
        <taxon>Eukaryota</taxon>
        <taxon>Sar</taxon>
        <taxon>Alveolata</taxon>
        <taxon>Ciliophora</taxon>
        <taxon>Intramacronucleata</taxon>
        <taxon>Spirotrichea</taxon>
        <taxon>Stichotrichia</taxon>
        <taxon>Sporadotrichida</taxon>
        <taxon>Halteriidae</taxon>
        <taxon>Halteria</taxon>
    </lineage>
</organism>
<protein>
    <submittedName>
        <fullName evidence="1">Uncharacterized protein</fullName>
    </submittedName>
</protein>
<proteinExistence type="predicted"/>
<name>A0A8J8P495_HALGN</name>
<evidence type="ECO:0000313" key="2">
    <source>
        <dbReference type="Proteomes" id="UP000785679"/>
    </source>
</evidence>
<reference evidence="1" key="1">
    <citation type="submission" date="2019-06" db="EMBL/GenBank/DDBJ databases">
        <authorList>
            <person name="Zheng W."/>
        </authorList>
    </citation>
    <scope>NUCLEOTIDE SEQUENCE</scope>
    <source>
        <strain evidence="1">QDHG01</strain>
    </source>
</reference>
<accession>A0A8J8P495</accession>
<gene>
    <name evidence="1" type="ORF">FGO68_gene7290</name>
</gene>
<dbReference type="EMBL" id="RRYP01001749">
    <property type="protein sequence ID" value="TNV85539.1"/>
    <property type="molecule type" value="Genomic_DNA"/>
</dbReference>
<comment type="caution">
    <text evidence="1">The sequence shown here is derived from an EMBL/GenBank/DDBJ whole genome shotgun (WGS) entry which is preliminary data.</text>
</comment>
<keyword evidence="2" id="KW-1185">Reference proteome</keyword>
<sequence length="73" mass="8763">MRITSQRVLCKQKNMIKSHRSLRTLAEQVAQRRCRLPVPQLSKAKRRQISEEKWCLSLSQRWETSISLKRKRS</sequence>
<evidence type="ECO:0000313" key="1">
    <source>
        <dbReference type="EMBL" id="TNV85539.1"/>
    </source>
</evidence>
<dbReference type="Proteomes" id="UP000785679">
    <property type="component" value="Unassembled WGS sequence"/>
</dbReference>
<dbReference type="AlphaFoldDB" id="A0A8J8P495"/>